<comment type="pathway">
    <text evidence="1">Pyrimidine metabolism; UMP biosynthesis via de novo pathway.</text>
</comment>
<dbReference type="Gene3D" id="3.40.50.2020">
    <property type="match status" value="1"/>
</dbReference>
<name>A0A0G0E1V3_9BACT</name>
<dbReference type="Proteomes" id="UP000034004">
    <property type="component" value="Unassembled WGS sequence"/>
</dbReference>
<dbReference type="STRING" id="1618484.UR56_C0014G0025"/>
<dbReference type="InterPro" id="IPR000836">
    <property type="entry name" value="PRTase_dom"/>
</dbReference>
<reference evidence="3 4" key="1">
    <citation type="journal article" date="2015" name="Nature">
        <title>rRNA introns, odd ribosomes, and small enigmatic genomes across a large radiation of phyla.</title>
        <authorList>
            <person name="Brown C.T."/>
            <person name="Hug L.A."/>
            <person name="Thomas B.C."/>
            <person name="Sharon I."/>
            <person name="Castelle C.J."/>
            <person name="Singh A."/>
            <person name="Wilkins M.J."/>
            <person name="Williams K.H."/>
            <person name="Banfield J.F."/>
        </authorList>
    </citation>
    <scope>NUCLEOTIDE SEQUENCE [LARGE SCALE GENOMIC DNA]</scope>
</reference>
<dbReference type="PANTHER" id="PTHR19278">
    <property type="entry name" value="OROTATE PHOSPHORIBOSYLTRANSFERASE"/>
    <property type="match status" value="1"/>
</dbReference>
<keyword evidence="3" id="KW-0328">Glycosyltransferase</keyword>
<dbReference type="EMBL" id="LBPR01000014">
    <property type="protein sequence ID" value="KKP61392.1"/>
    <property type="molecule type" value="Genomic_DNA"/>
</dbReference>
<dbReference type="GO" id="GO:0004590">
    <property type="term" value="F:orotidine-5'-phosphate decarboxylase activity"/>
    <property type="evidence" value="ECO:0007669"/>
    <property type="project" value="TreeGrafter"/>
</dbReference>
<evidence type="ECO:0000313" key="4">
    <source>
        <dbReference type="Proteomes" id="UP000034004"/>
    </source>
</evidence>
<evidence type="ECO:0000256" key="1">
    <source>
        <dbReference type="ARBA" id="ARBA00004725"/>
    </source>
</evidence>
<dbReference type="GO" id="GO:0019856">
    <property type="term" value="P:pyrimidine nucleobase biosynthetic process"/>
    <property type="evidence" value="ECO:0007669"/>
    <property type="project" value="TreeGrafter"/>
</dbReference>
<accession>A0A0G0E1V3</accession>
<dbReference type="CDD" id="cd06223">
    <property type="entry name" value="PRTases_typeI"/>
    <property type="match status" value="1"/>
</dbReference>
<sequence length="205" mass="23230">MIDIKSKQKLIDLLYETGAITFTKSKNPDSLPYEIKLQYLTSQPKVLTFAAKLLWSEFKNETFDLIAGPHTDIPLATTMSLEYNWPMIFIRKEKKQYGMGKLIEGNYKTDQKVVVIDDEISDPASALQVLGRLEGSGLNIVGVYVLIDRGLGNNLEAIRNRGYKCEALINLNDIFIHLFETGKISPDQLTQAKDYFKSKKIASYL</sequence>
<keyword evidence="3" id="KW-0808">Transferase</keyword>
<dbReference type="InterPro" id="IPR029057">
    <property type="entry name" value="PRTase-like"/>
</dbReference>
<dbReference type="PANTHER" id="PTHR19278:SF9">
    <property type="entry name" value="URIDINE 5'-MONOPHOSPHATE SYNTHASE"/>
    <property type="match status" value="1"/>
</dbReference>
<protein>
    <submittedName>
        <fullName evidence="3">Orotate phosphoribosyltransferase</fullName>
    </submittedName>
</protein>
<dbReference type="SUPFAM" id="SSF53271">
    <property type="entry name" value="PRTase-like"/>
    <property type="match status" value="1"/>
</dbReference>
<gene>
    <name evidence="3" type="ORF">UR56_C0014G0025</name>
</gene>
<proteinExistence type="predicted"/>
<dbReference type="GO" id="GO:0004588">
    <property type="term" value="F:orotate phosphoribosyltransferase activity"/>
    <property type="evidence" value="ECO:0007669"/>
    <property type="project" value="TreeGrafter"/>
</dbReference>
<evidence type="ECO:0000313" key="3">
    <source>
        <dbReference type="EMBL" id="KKP61392.1"/>
    </source>
</evidence>
<dbReference type="AlphaFoldDB" id="A0A0G0E1V3"/>
<organism evidence="3 4">
    <name type="scientific">Candidatus Roizmanbacteria bacterium GW2011_GWC2_34_23</name>
    <dbReference type="NCBI Taxonomy" id="1618484"/>
    <lineage>
        <taxon>Bacteria</taxon>
        <taxon>Candidatus Roizmaniibacteriota</taxon>
    </lineage>
</organism>
<keyword evidence="2" id="KW-0665">Pyrimidine biosynthesis</keyword>
<evidence type="ECO:0000256" key="2">
    <source>
        <dbReference type="ARBA" id="ARBA00022975"/>
    </source>
</evidence>
<comment type="caution">
    <text evidence="3">The sequence shown here is derived from an EMBL/GenBank/DDBJ whole genome shotgun (WGS) entry which is preliminary data.</text>
</comment>
<dbReference type="GO" id="GO:0006222">
    <property type="term" value="P:UMP biosynthetic process"/>
    <property type="evidence" value="ECO:0007669"/>
    <property type="project" value="TreeGrafter"/>
</dbReference>